<keyword evidence="2" id="KW-1185">Reference proteome</keyword>
<gene>
    <name evidence="1" type="ORF">OLEA9_A014747</name>
</gene>
<evidence type="ECO:0000313" key="2">
    <source>
        <dbReference type="Proteomes" id="UP000594638"/>
    </source>
</evidence>
<evidence type="ECO:0000313" key="1">
    <source>
        <dbReference type="EMBL" id="CAA2995976.1"/>
    </source>
</evidence>
<dbReference type="Proteomes" id="UP000594638">
    <property type="component" value="Unassembled WGS sequence"/>
</dbReference>
<organism evidence="1 2">
    <name type="scientific">Olea europaea subsp. europaea</name>
    <dbReference type="NCBI Taxonomy" id="158383"/>
    <lineage>
        <taxon>Eukaryota</taxon>
        <taxon>Viridiplantae</taxon>
        <taxon>Streptophyta</taxon>
        <taxon>Embryophyta</taxon>
        <taxon>Tracheophyta</taxon>
        <taxon>Spermatophyta</taxon>
        <taxon>Magnoliopsida</taxon>
        <taxon>eudicotyledons</taxon>
        <taxon>Gunneridae</taxon>
        <taxon>Pentapetalae</taxon>
        <taxon>asterids</taxon>
        <taxon>lamiids</taxon>
        <taxon>Lamiales</taxon>
        <taxon>Oleaceae</taxon>
        <taxon>Oleeae</taxon>
        <taxon>Olea</taxon>
    </lineage>
</organism>
<dbReference type="Gramene" id="OE9A014747T1">
    <property type="protein sequence ID" value="OE9A014747C1"/>
    <property type="gene ID" value="OE9A014747"/>
</dbReference>
<comment type="caution">
    <text evidence="1">The sequence shown here is derived from an EMBL/GenBank/DDBJ whole genome shotgun (WGS) entry which is preliminary data.</text>
</comment>
<protein>
    <submittedName>
        <fullName evidence="1">Uncharacterized protein</fullName>
    </submittedName>
</protein>
<dbReference type="AlphaFoldDB" id="A0A8S0SXP2"/>
<dbReference type="EMBL" id="CACTIH010005514">
    <property type="protein sequence ID" value="CAA2995976.1"/>
    <property type="molecule type" value="Genomic_DNA"/>
</dbReference>
<proteinExistence type="predicted"/>
<name>A0A8S0SXP2_OLEEU</name>
<accession>A0A8S0SXP2</accession>
<sequence length="439" mass="49218">MFGMLPRHVRDASRFSTKRRKHGVQAMSRAQAHFQAFWVVSGTRCAGHIRDKLRPRQAVLGMYPDFQAFLDSFWDIVCRPCPGRVLARPCPGRSLIFKYFKIVSGSRCAGHVQDTFEPWRGWSLIFRHFKAIFGHSVQAMSGTRPDRGHVRDVSWPRQGRRLIFRHFFAISGSRCAGHLQDTTGTFPEFLVFFGSFWNTVCKQCSGCVWATTGMQPGFQAFLGNFWDTMCRPCLGRFRATPRTQPNFQAFSGMFLGIVCRLGPRRSLIFSFWARYTGHVRDALWPGHVRDASWPGQGRNLIFRQFRAVFGHNVPALSGTSPSQGCRLIFRHVYAIFGTRCAGQVRDVSWPRSCLGRVRDATKFSGISGKFLGTVCKPHPGCVLVAVGTQPDFQAFVGCAGNVRDVVRATAGIQPNFQALVGNFWDMVCKPCPGCGRAAA</sequence>
<reference evidence="1 2" key="1">
    <citation type="submission" date="2019-12" db="EMBL/GenBank/DDBJ databases">
        <authorList>
            <person name="Alioto T."/>
            <person name="Alioto T."/>
            <person name="Gomez Garrido J."/>
        </authorList>
    </citation>
    <scope>NUCLEOTIDE SEQUENCE [LARGE SCALE GENOMIC DNA]</scope>
</reference>